<keyword evidence="4" id="KW-0418">Kinase</keyword>
<dbReference type="eggNOG" id="KOG0192">
    <property type="taxonomic scope" value="Eukaryota"/>
</dbReference>
<dbReference type="SMART" id="SM00248">
    <property type="entry name" value="ANK"/>
    <property type="match status" value="8"/>
</dbReference>
<dbReference type="Proteomes" id="UP000030762">
    <property type="component" value="Unassembled WGS sequence"/>
</dbReference>
<dbReference type="AlphaFoldDB" id="T0QGE1"/>
<keyword evidence="2" id="KW-0040">ANK repeat</keyword>
<organism evidence="4 5">
    <name type="scientific">Saprolegnia diclina (strain VS20)</name>
    <dbReference type="NCBI Taxonomy" id="1156394"/>
    <lineage>
        <taxon>Eukaryota</taxon>
        <taxon>Sar</taxon>
        <taxon>Stramenopiles</taxon>
        <taxon>Oomycota</taxon>
        <taxon>Saprolegniomycetes</taxon>
        <taxon>Saprolegniales</taxon>
        <taxon>Saprolegniaceae</taxon>
        <taxon>Saprolegnia</taxon>
    </lineage>
</organism>
<evidence type="ECO:0000259" key="3">
    <source>
        <dbReference type="PROSITE" id="PS50011"/>
    </source>
</evidence>
<dbReference type="InterPro" id="IPR008271">
    <property type="entry name" value="Ser/Thr_kinase_AS"/>
</dbReference>
<dbReference type="PROSITE" id="PS00108">
    <property type="entry name" value="PROTEIN_KINASE_ST"/>
    <property type="match status" value="1"/>
</dbReference>
<dbReference type="Gene3D" id="1.25.40.20">
    <property type="entry name" value="Ankyrin repeat-containing domain"/>
    <property type="match status" value="3"/>
</dbReference>
<evidence type="ECO:0000313" key="4">
    <source>
        <dbReference type="EMBL" id="EQC37019.1"/>
    </source>
</evidence>
<feature type="repeat" description="ANK" evidence="2">
    <location>
        <begin position="295"/>
        <end position="327"/>
    </location>
</feature>
<dbReference type="VEuPathDB" id="FungiDB:SDRG_05838"/>
<dbReference type="SUPFAM" id="SSF48403">
    <property type="entry name" value="Ankyrin repeat"/>
    <property type="match status" value="3"/>
</dbReference>
<dbReference type="PROSITE" id="PS50088">
    <property type="entry name" value="ANK_REPEAT"/>
    <property type="match status" value="2"/>
</dbReference>
<dbReference type="Pfam" id="PF00069">
    <property type="entry name" value="Pkinase"/>
    <property type="match status" value="1"/>
</dbReference>
<dbReference type="InterPro" id="IPR011009">
    <property type="entry name" value="Kinase-like_dom_sf"/>
</dbReference>
<keyword evidence="5" id="KW-1185">Reference proteome</keyword>
<dbReference type="PROSITE" id="PS50011">
    <property type="entry name" value="PROTEIN_KINASE_DOM"/>
    <property type="match status" value="1"/>
</dbReference>
<dbReference type="PANTHER" id="PTHR44329">
    <property type="entry name" value="SERINE/THREONINE-PROTEIN KINASE TNNI3K-RELATED"/>
    <property type="match status" value="1"/>
</dbReference>
<dbReference type="InterPro" id="IPR000719">
    <property type="entry name" value="Prot_kinase_dom"/>
</dbReference>
<dbReference type="Pfam" id="PF12796">
    <property type="entry name" value="Ank_2"/>
    <property type="match status" value="2"/>
</dbReference>
<dbReference type="STRING" id="1156394.T0QGE1"/>
<evidence type="ECO:0000256" key="1">
    <source>
        <dbReference type="ARBA" id="ARBA00005843"/>
    </source>
</evidence>
<evidence type="ECO:0000256" key="2">
    <source>
        <dbReference type="PROSITE-ProRule" id="PRU00023"/>
    </source>
</evidence>
<dbReference type="InterPro" id="IPR036770">
    <property type="entry name" value="Ankyrin_rpt-contain_sf"/>
</dbReference>
<dbReference type="InterPro" id="IPR051681">
    <property type="entry name" value="Ser/Thr_Kinases-Pseudokinases"/>
</dbReference>
<comment type="similarity">
    <text evidence="1">Belongs to the protein kinase superfamily. TKL Ser/Thr protein kinase family.</text>
</comment>
<proteinExistence type="inferred from homology"/>
<dbReference type="SUPFAM" id="SSF56112">
    <property type="entry name" value="Protein kinase-like (PK-like)"/>
    <property type="match status" value="2"/>
</dbReference>
<feature type="domain" description="Protein kinase" evidence="3">
    <location>
        <begin position="1"/>
        <end position="192"/>
    </location>
</feature>
<evidence type="ECO:0000313" key="5">
    <source>
        <dbReference type="Proteomes" id="UP000030762"/>
    </source>
</evidence>
<dbReference type="SMART" id="SM00220">
    <property type="entry name" value="S_TKc"/>
    <property type="match status" value="1"/>
</dbReference>
<dbReference type="EMBL" id="JH767146">
    <property type="protein sequence ID" value="EQC37019.1"/>
    <property type="molecule type" value="Genomic_DNA"/>
</dbReference>
<accession>T0QGE1</accession>
<gene>
    <name evidence="4" type="ORF">SDRG_05838</name>
</gene>
<dbReference type="GO" id="GO:0005524">
    <property type="term" value="F:ATP binding"/>
    <property type="evidence" value="ECO:0007669"/>
    <property type="project" value="InterPro"/>
</dbReference>
<dbReference type="RefSeq" id="XP_008609800.1">
    <property type="nucleotide sequence ID" value="XM_008611578.1"/>
</dbReference>
<dbReference type="Gene3D" id="1.10.510.10">
    <property type="entry name" value="Transferase(Phosphotransferase) domain 1"/>
    <property type="match status" value="2"/>
</dbReference>
<dbReference type="eggNOG" id="KOG4177">
    <property type="taxonomic scope" value="Eukaryota"/>
</dbReference>
<dbReference type="PANTHER" id="PTHR44329:SF214">
    <property type="entry name" value="PROTEIN KINASE DOMAIN-CONTAINING PROTEIN"/>
    <property type="match status" value="1"/>
</dbReference>
<keyword evidence="4" id="KW-0808">Transferase</keyword>
<dbReference type="GeneID" id="19946565"/>
<dbReference type="OrthoDB" id="10517599at2759"/>
<dbReference type="InterPro" id="IPR002110">
    <property type="entry name" value="Ankyrin_rpt"/>
</dbReference>
<sequence length="1018" mass="110054">MPALLLDLMDFGNLRSYLDEKHRRQETFLHVTSLEVAWVVANAMKALHALGIVHRDIKSENVLLSSTHYIKLGDLGIAKVAATYMTDGRGTIRWTAPEVLRVDGQRYGTEADVYSFGVLLSELDTLQLPFDDATDLKTDYLLKQAVLAGRRPTLTKSCKPWLRDLATQCLNAEPSKRPTASKIVEMLGKQVAEGSAADALEAFRRAVAVDAIALVQAQLEDGFNPNYSVKGDVLPLSMAVGLRKYDITQLLLDHGALPDSYCYGGTPLHEAAGECYTSVEMLINAGANVDALDKKHRTALYWAVKRNHELNMRILLDAGANAAIANKGGKTPLALAMSKEHLVRLAPVLEGAVAAQATSDSMRLCPDCKLVWHPIDAACSCGHDAPMDEKIQCAVHRLITSHHRGVLVDWTRKCVPCGHSFFVLKTACPMCNHKPSALANPLGVLLKRLKLAPTTPPKQSPKLGHVVAWLRRVEAEKKRAAKAKLDKSNAAYNHFKALVGAIQEGNLEKLKALLGKSVPQQQSDVDGNSLVHHAVKQNNLAMLKVLLATPGVPIDHTNTLYETPLAVATFSGACDLVRALYAALHPSSAPTSDAATFTSPYVLPMRPDAMLMTNILRYKLEMQVPGSRLEVWPTKLQLAIVAANALADLHAAGLVHGSFSSFSIYINPPATSVHVMYPGFEPANVSLALWTAPEVRVAQQPPSSASDMYALGVLLTELDTLAIPSAHVGRLRDDCERWYADMVASCVAEDPATRMSAADVVAQLQPHVDAATQEAKMFEAFQAVALPLQIDAATKLLDDGLRPDAVCPWSTQSLLCAAIKSMSLELVHLVLKRGADVNKPLDFFGSALLFATSSVCSHDIVAALIAAGADVHVTQPVHAYMTPSHAGNTPLINAVYFGFPQVVAAVAYADLTTLLARNKDGETALEVALRLREASLYLDARYMLKQPVEVTAVLEDAECWRSMLVARGLPMTTARGCADCGTPLSIEDMQCRKMTCGVSKAAQSIVSSTKKFFSAALK</sequence>
<feature type="repeat" description="ANK" evidence="2">
    <location>
        <begin position="263"/>
        <end position="294"/>
    </location>
</feature>
<protein>
    <submittedName>
        <fullName evidence="4">TKL protein kinase</fullName>
    </submittedName>
</protein>
<reference evidence="4 5" key="1">
    <citation type="submission" date="2012-04" db="EMBL/GenBank/DDBJ databases">
        <title>The Genome Sequence of Saprolegnia declina VS20.</title>
        <authorList>
            <consortium name="The Broad Institute Genome Sequencing Platform"/>
            <person name="Russ C."/>
            <person name="Nusbaum C."/>
            <person name="Tyler B."/>
            <person name="van West P."/>
            <person name="Dieguez-Uribeondo J."/>
            <person name="de Bruijn I."/>
            <person name="Tripathy S."/>
            <person name="Jiang R."/>
            <person name="Young S.K."/>
            <person name="Zeng Q."/>
            <person name="Gargeya S."/>
            <person name="Fitzgerald M."/>
            <person name="Haas B."/>
            <person name="Abouelleil A."/>
            <person name="Alvarado L."/>
            <person name="Arachchi H.M."/>
            <person name="Berlin A."/>
            <person name="Chapman S.B."/>
            <person name="Goldberg J."/>
            <person name="Griggs A."/>
            <person name="Gujja S."/>
            <person name="Hansen M."/>
            <person name="Howarth C."/>
            <person name="Imamovic A."/>
            <person name="Larimer J."/>
            <person name="McCowen C."/>
            <person name="Montmayeur A."/>
            <person name="Murphy C."/>
            <person name="Neiman D."/>
            <person name="Pearson M."/>
            <person name="Priest M."/>
            <person name="Roberts A."/>
            <person name="Saif S."/>
            <person name="Shea T."/>
            <person name="Sisk P."/>
            <person name="Sykes S."/>
            <person name="Wortman J."/>
            <person name="Nusbaum C."/>
            <person name="Birren B."/>
        </authorList>
    </citation>
    <scope>NUCLEOTIDE SEQUENCE [LARGE SCALE GENOMIC DNA]</scope>
    <source>
        <strain evidence="4 5">VS20</strain>
    </source>
</reference>
<name>T0QGE1_SAPDV</name>
<dbReference type="InParanoid" id="T0QGE1"/>
<dbReference type="GO" id="GO:0004674">
    <property type="term" value="F:protein serine/threonine kinase activity"/>
    <property type="evidence" value="ECO:0007669"/>
    <property type="project" value="TreeGrafter"/>
</dbReference>